<evidence type="ECO:0000259" key="1">
    <source>
        <dbReference type="PROSITE" id="PS50851"/>
    </source>
</evidence>
<dbReference type="SUPFAM" id="SSF50341">
    <property type="entry name" value="CheW-like"/>
    <property type="match status" value="1"/>
</dbReference>
<dbReference type="Gene3D" id="2.40.50.180">
    <property type="entry name" value="CheA-289, Domain 4"/>
    <property type="match status" value="1"/>
</dbReference>
<dbReference type="PANTHER" id="PTHR22617:SF23">
    <property type="entry name" value="CHEMOTAXIS PROTEIN CHEW"/>
    <property type="match status" value="1"/>
</dbReference>
<dbReference type="EMBL" id="CP159373">
    <property type="protein sequence ID" value="XCN72376.1"/>
    <property type="molecule type" value="Genomic_DNA"/>
</dbReference>
<dbReference type="PROSITE" id="PS50851">
    <property type="entry name" value="CHEW"/>
    <property type="match status" value="1"/>
</dbReference>
<feature type="domain" description="CheW-like" evidence="1">
    <location>
        <begin position="44"/>
        <end position="190"/>
    </location>
</feature>
<protein>
    <submittedName>
        <fullName evidence="2">Chemotaxis protein CheW</fullName>
    </submittedName>
</protein>
<dbReference type="CDD" id="cd00588">
    <property type="entry name" value="CheW_like"/>
    <property type="match status" value="1"/>
</dbReference>
<dbReference type="KEGG" id="eaj:Q3M24_19085"/>
<dbReference type="InterPro" id="IPR002545">
    <property type="entry name" value="CheW-lke_dom"/>
</dbReference>
<dbReference type="SMART" id="SM00260">
    <property type="entry name" value="CheW"/>
    <property type="match status" value="1"/>
</dbReference>
<evidence type="ECO:0000313" key="2">
    <source>
        <dbReference type="EMBL" id="XCN72376.1"/>
    </source>
</evidence>
<dbReference type="InterPro" id="IPR036061">
    <property type="entry name" value="CheW-like_dom_sf"/>
</dbReference>
<gene>
    <name evidence="2" type="ORF">Q3M24_19085</name>
</gene>
<dbReference type="AlphaFoldDB" id="A0AAU8LU13"/>
<dbReference type="InterPro" id="IPR039315">
    <property type="entry name" value="CheW"/>
</dbReference>
<dbReference type="GO" id="GO:0006935">
    <property type="term" value="P:chemotaxis"/>
    <property type="evidence" value="ECO:0007669"/>
    <property type="project" value="InterPro"/>
</dbReference>
<accession>A0AAU8LU13</accession>
<dbReference type="GO" id="GO:0007165">
    <property type="term" value="P:signal transduction"/>
    <property type="evidence" value="ECO:0007669"/>
    <property type="project" value="InterPro"/>
</dbReference>
<reference evidence="2" key="2">
    <citation type="submission" date="2024-06" db="EMBL/GenBank/DDBJ databases">
        <authorList>
            <person name="Plum-Jensen L.E."/>
            <person name="Schramm A."/>
            <person name="Marshall I.P.G."/>
        </authorList>
    </citation>
    <scope>NUCLEOTIDE SEQUENCE</scope>
    <source>
        <strain evidence="2">Rat1</strain>
    </source>
</reference>
<name>A0AAU8LU13_9BACT</name>
<dbReference type="Pfam" id="PF01584">
    <property type="entry name" value="CheW"/>
    <property type="match status" value="1"/>
</dbReference>
<dbReference type="GO" id="GO:0005829">
    <property type="term" value="C:cytosol"/>
    <property type="evidence" value="ECO:0007669"/>
    <property type="project" value="TreeGrafter"/>
</dbReference>
<organism evidence="2">
    <name type="scientific">Candidatus Electrothrix aestuarii</name>
    <dbReference type="NCBI Taxonomy" id="3062594"/>
    <lineage>
        <taxon>Bacteria</taxon>
        <taxon>Pseudomonadati</taxon>
        <taxon>Thermodesulfobacteriota</taxon>
        <taxon>Desulfobulbia</taxon>
        <taxon>Desulfobulbales</taxon>
        <taxon>Desulfobulbaceae</taxon>
        <taxon>Candidatus Electrothrix</taxon>
    </lineage>
</organism>
<reference evidence="2" key="1">
    <citation type="journal article" date="2024" name="Syst. Appl. Microbiol.">
        <title>First single-strain enrichments of Electrothrix cable bacteria, description of E. aestuarii sp. nov. and E. rattekaaiensis sp. nov., and proposal of a cable bacteria taxonomy following the rules of the SeqCode.</title>
        <authorList>
            <person name="Plum-Jensen L.E."/>
            <person name="Schramm A."/>
            <person name="Marshall I.P.G."/>
        </authorList>
    </citation>
    <scope>NUCLEOTIDE SEQUENCE</scope>
    <source>
        <strain evidence="2">Rat1</strain>
    </source>
</reference>
<sequence length="190" mass="21393">MNGRAGTPADLTALLRNIDQEITETLQVYGDGLKVTADDTHQEIGRHICFDLGDKKLALPLSLVDEVGELENVRQLPFLPDWVHGVTNIRGEIVSVTDLPLFFHLTQKKSRKKNRVAIVIHDGEMKTAIIVDRITATRMLYTKHNAEQEKQEQDAVLSRFLTGPAVYFSGEKEEEVQLFDGEQLLSSIRI</sequence>
<proteinExistence type="predicted"/>
<dbReference type="PANTHER" id="PTHR22617">
    <property type="entry name" value="CHEMOTAXIS SENSOR HISTIDINE KINASE-RELATED"/>
    <property type="match status" value="1"/>
</dbReference>